<feature type="transmembrane region" description="Helical" evidence="4">
    <location>
        <begin position="12"/>
        <end position="37"/>
    </location>
</feature>
<evidence type="ECO:0000313" key="7">
    <source>
        <dbReference type="Proteomes" id="UP000233491"/>
    </source>
</evidence>
<evidence type="ECO:0000313" key="6">
    <source>
        <dbReference type="EMBL" id="PKR87437.1"/>
    </source>
</evidence>
<dbReference type="SMART" id="SM00342">
    <property type="entry name" value="HTH_ARAC"/>
    <property type="match status" value="1"/>
</dbReference>
<evidence type="ECO:0000256" key="3">
    <source>
        <dbReference type="ARBA" id="ARBA00023163"/>
    </source>
</evidence>
<organism evidence="6 7">
    <name type="scientific">Pleomorphomonas diazotrophica</name>
    <dbReference type="NCBI Taxonomy" id="1166257"/>
    <lineage>
        <taxon>Bacteria</taxon>
        <taxon>Pseudomonadati</taxon>
        <taxon>Pseudomonadota</taxon>
        <taxon>Alphaproteobacteria</taxon>
        <taxon>Hyphomicrobiales</taxon>
        <taxon>Pleomorphomonadaceae</taxon>
        <taxon>Pleomorphomonas</taxon>
    </lineage>
</organism>
<dbReference type="PANTHER" id="PTHR43280:SF29">
    <property type="entry name" value="ARAC-FAMILY TRANSCRIPTIONAL REGULATOR"/>
    <property type="match status" value="1"/>
</dbReference>
<reference evidence="6 7" key="1">
    <citation type="submission" date="2017-12" db="EMBL/GenBank/DDBJ databases">
        <title>Anaerobic carbon monoxide metabolism by Pleomorphomonas carboxyditropha sp. nov., a new mesophilic hydrogenogenic carboxidotroph.</title>
        <authorList>
            <person name="Esquivel-Elizondo S."/>
            <person name="Krajmalnik-Brown R."/>
        </authorList>
    </citation>
    <scope>NUCLEOTIDE SEQUENCE [LARGE SCALE GENOMIC DNA]</scope>
    <source>
        <strain evidence="6 7">R5-392</strain>
    </source>
</reference>
<feature type="transmembrane region" description="Helical" evidence="4">
    <location>
        <begin position="104"/>
        <end position="123"/>
    </location>
</feature>
<gene>
    <name evidence="6" type="ORF">CXZ10_19735</name>
</gene>
<dbReference type="AlphaFoldDB" id="A0A2N3LS81"/>
<dbReference type="InterPro" id="IPR018062">
    <property type="entry name" value="HTH_AraC-typ_CS"/>
</dbReference>
<keyword evidence="4" id="KW-0472">Membrane</keyword>
<dbReference type="GO" id="GO:0003700">
    <property type="term" value="F:DNA-binding transcription factor activity"/>
    <property type="evidence" value="ECO:0007669"/>
    <property type="project" value="InterPro"/>
</dbReference>
<dbReference type="EMBL" id="PJNW01000018">
    <property type="protein sequence ID" value="PKR87437.1"/>
    <property type="molecule type" value="Genomic_DNA"/>
</dbReference>
<dbReference type="InterPro" id="IPR018060">
    <property type="entry name" value="HTH_AraC"/>
</dbReference>
<accession>A0A2N3LS81</accession>
<dbReference type="InterPro" id="IPR020449">
    <property type="entry name" value="Tscrpt_reg_AraC-type_HTH"/>
</dbReference>
<keyword evidence="3" id="KW-0804">Transcription</keyword>
<dbReference type="PANTHER" id="PTHR43280">
    <property type="entry name" value="ARAC-FAMILY TRANSCRIPTIONAL REGULATOR"/>
    <property type="match status" value="1"/>
</dbReference>
<keyword evidence="4" id="KW-1133">Transmembrane helix</keyword>
<feature type="transmembrane region" description="Helical" evidence="4">
    <location>
        <begin position="187"/>
        <end position="211"/>
    </location>
</feature>
<protein>
    <recommendedName>
        <fullName evidence="5">HTH araC/xylS-type domain-containing protein</fullName>
    </recommendedName>
</protein>
<evidence type="ECO:0000256" key="1">
    <source>
        <dbReference type="ARBA" id="ARBA00023015"/>
    </source>
</evidence>
<feature type="domain" description="HTH araC/xylS-type" evidence="5">
    <location>
        <begin position="278"/>
        <end position="381"/>
    </location>
</feature>
<evidence type="ECO:0000256" key="2">
    <source>
        <dbReference type="ARBA" id="ARBA00023125"/>
    </source>
</evidence>
<dbReference type="PROSITE" id="PS00041">
    <property type="entry name" value="HTH_ARAC_FAMILY_1"/>
    <property type="match status" value="1"/>
</dbReference>
<evidence type="ECO:0000256" key="4">
    <source>
        <dbReference type="SAM" id="Phobius"/>
    </source>
</evidence>
<dbReference type="Gene3D" id="1.10.10.60">
    <property type="entry name" value="Homeodomain-like"/>
    <property type="match status" value="2"/>
</dbReference>
<keyword evidence="2" id="KW-0238">DNA-binding</keyword>
<evidence type="ECO:0000259" key="5">
    <source>
        <dbReference type="PROSITE" id="PS01124"/>
    </source>
</evidence>
<dbReference type="InterPro" id="IPR009057">
    <property type="entry name" value="Homeodomain-like_sf"/>
</dbReference>
<feature type="transmembrane region" description="Helical" evidence="4">
    <location>
        <begin position="143"/>
        <end position="166"/>
    </location>
</feature>
<proteinExistence type="predicted"/>
<dbReference type="SUPFAM" id="SSF46689">
    <property type="entry name" value="Homeodomain-like"/>
    <property type="match status" value="1"/>
</dbReference>
<keyword evidence="4" id="KW-0812">Transmembrane</keyword>
<name>A0A2N3LS81_9HYPH</name>
<feature type="transmembrane region" description="Helical" evidence="4">
    <location>
        <begin position="44"/>
        <end position="65"/>
    </location>
</feature>
<keyword evidence="1" id="KW-0805">Transcription regulation</keyword>
<dbReference type="Pfam" id="PF12833">
    <property type="entry name" value="HTH_18"/>
    <property type="match status" value="1"/>
</dbReference>
<sequence>MGMLGQHVMTLAAVAVILLTLGQALFVAGLLTALPVLRTRANRCLAGAVVCLAVSGLADATSALGQGAASLRLIALGLFAEAAAAPLLYLHLTLLEESRSVSRLPVHVFGPAAILGLLLPVVFLPDGAWDGLLAGAPPQPGLALAALMAATALIGTPLLQAFYLAAAGRLWWNWQVTGPTGERRRAWAGRLLLGLGLVWLISLAAGAYGLTADAGDGFISLADLIFGLVLNALIWLGLATRGALSRASASLSNKVEESIGKYRRSGLTEERARDILTRARGALVDKRLFADPTLTLARLAKRLGVTPNELSQAINQTAGLRFNDFINQTRIEEAKLLLASPARAGQTIIDIAYEVGFNSKSTFNAAFVKAAGTTPSDYRRGVAVAS</sequence>
<keyword evidence="7" id="KW-1185">Reference proteome</keyword>
<dbReference type="GO" id="GO:0043565">
    <property type="term" value="F:sequence-specific DNA binding"/>
    <property type="evidence" value="ECO:0007669"/>
    <property type="project" value="InterPro"/>
</dbReference>
<feature type="transmembrane region" description="Helical" evidence="4">
    <location>
        <begin position="217"/>
        <end position="238"/>
    </location>
</feature>
<dbReference type="PROSITE" id="PS01124">
    <property type="entry name" value="HTH_ARAC_FAMILY_2"/>
    <property type="match status" value="1"/>
</dbReference>
<comment type="caution">
    <text evidence="6">The sequence shown here is derived from an EMBL/GenBank/DDBJ whole genome shotgun (WGS) entry which is preliminary data.</text>
</comment>
<feature type="transmembrane region" description="Helical" evidence="4">
    <location>
        <begin position="71"/>
        <end position="92"/>
    </location>
</feature>
<dbReference type="PRINTS" id="PR00032">
    <property type="entry name" value="HTHARAC"/>
</dbReference>
<dbReference type="Proteomes" id="UP000233491">
    <property type="component" value="Unassembled WGS sequence"/>
</dbReference>